<dbReference type="Gene3D" id="2.160.20.10">
    <property type="entry name" value="Single-stranded right-handed beta-helix, Pectin lyase-like"/>
    <property type="match status" value="1"/>
</dbReference>
<keyword evidence="10" id="KW-1185">Reference proteome</keyword>
<comment type="caution">
    <text evidence="9">The sequence shown here is derived from an EMBL/GenBank/DDBJ whole genome shotgun (WGS) entry which is preliminary data.</text>
</comment>
<dbReference type="InterPro" id="IPR003368">
    <property type="entry name" value="POMP_repeat"/>
</dbReference>
<dbReference type="InterPro" id="IPR018511">
    <property type="entry name" value="Hemolysin-typ_Ca-bd_CS"/>
</dbReference>
<evidence type="ECO:0000256" key="3">
    <source>
        <dbReference type="ARBA" id="ARBA00004613"/>
    </source>
</evidence>
<dbReference type="PRINTS" id="PR00313">
    <property type="entry name" value="CABNDNGRPT"/>
</dbReference>
<dbReference type="NCBIfam" id="TIGR01376">
    <property type="entry name" value="POMP_repeat"/>
    <property type="match status" value="2"/>
</dbReference>
<feature type="compositionally biased region" description="Basic and acidic residues" evidence="8">
    <location>
        <begin position="548"/>
        <end position="559"/>
    </location>
</feature>
<evidence type="ECO:0000256" key="6">
    <source>
        <dbReference type="ARBA" id="ARBA00023136"/>
    </source>
</evidence>
<dbReference type="AlphaFoldDB" id="A0A934IMW6"/>
<proteinExistence type="predicted"/>
<dbReference type="Gene3D" id="2.150.10.10">
    <property type="entry name" value="Serralysin-like metalloprotease, C-terminal"/>
    <property type="match status" value="3"/>
</dbReference>
<dbReference type="GO" id="GO:0009279">
    <property type="term" value="C:cell outer membrane"/>
    <property type="evidence" value="ECO:0007669"/>
    <property type="project" value="UniProtKB-SubCell"/>
</dbReference>
<dbReference type="GO" id="GO:0005509">
    <property type="term" value="F:calcium ion binding"/>
    <property type="evidence" value="ECO:0007669"/>
    <property type="project" value="InterPro"/>
</dbReference>
<protein>
    <recommendedName>
        <fullName evidence="11">Right handed beta helix domain-containing protein</fullName>
    </recommendedName>
</protein>
<dbReference type="Pfam" id="PF00353">
    <property type="entry name" value="HemolysinCabind"/>
    <property type="match status" value="4"/>
</dbReference>
<dbReference type="RefSeq" id="WP_198883748.1">
    <property type="nucleotide sequence ID" value="NZ_JAEKJA010000021.1"/>
</dbReference>
<evidence type="ECO:0000256" key="8">
    <source>
        <dbReference type="SAM" id="MobiDB-lite"/>
    </source>
</evidence>
<feature type="compositionally biased region" description="Low complexity" evidence="8">
    <location>
        <begin position="567"/>
        <end position="579"/>
    </location>
</feature>
<dbReference type="SUPFAM" id="SSF51126">
    <property type="entry name" value="Pectin lyase-like"/>
    <property type="match status" value="2"/>
</dbReference>
<dbReference type="Pfam" id="PF02415">
    <property type="entry name" value="Chlam_PMP"/>
    <property type="match status" value="3"/>
</dbReference>
<evidence type="ECO:0000256" key="4">
    <source>
        <dbReference type="ARBA" id="ARBA00022525"/>
    </source>
</evidence>
<name>A0A934IMW6_9HYPH</name>
<dbReference type="InterPro" id="IPR011050">
    <property type="entry name" value="Pectin_lyase_fold/virulence"/>
</dbReference>
<gene>
    <name evidence="9" type="ORF">JCR33_19205</name>
</gene>
<keyword evidence="4" id="KW-0964">Secreted</keyword>
<dbReference type="Proteomes" id="UP000609531">
    <property type="component" value="Unassembled WGS sequence"/>
</dbReference>
<evidence type="ECO:0000256" key="7">
    <source>
        <dbReference type="ARBA" id="ARBA00023237"/>
    </source>
</evidence>
<dbReference type="PROSITE" id="PS00330">
    <property type="entry name" value="HEMOLYSIN_CALCIUM"/>
    <property type="match status" value="2"/>
</dbReference>
<dbReference type="InterPro" id="IPR006626">
    <property type="entry name" value="PbH1"/>
</dbReference>
<dbReference type="EMBL" id="JAEKJA010000021">
    <property type="protein sequence ID" value="MBJ3777841.1"/>
    <property type="molecule type" value="Genomic_DNA"/>
</dbReference>
<feature type="compositionally biased region" description="Basic and acidic residues" evidence="8">
    <location>
        <begin position="517"/>
        <end position="527"/>
    </location>
</feature>
<keyword evidence="5" id="KW-0732">Signal</keyword>
<dbReference type="GO" id="GO:0005576">
    <property type="term" value="C:extracellular region"/>
    <property type="evidence" value="ECO:0007669"/>
    <property type="project" value="UniProtKB-SubCell"/>
</dbReference>
<dbReference type="InterPro" id="IPR001343">
    <property type="entry name" value="Hemolysn_Ca-bd"/>
</dbReference>
<evidence type="ECO:0000313" key="10">
    <source>
        <dbReference type="Proteomes" id="UP000609531"/>
    </source>
</evidence>
<evidence type="ECO:0000256" key="5">
    <source>
        <dbReference type="ARBA" id="ARBA00022729"/>
    </source>
</evidence>
<evidence type="ECO:0000256" key="2">
    <source>
        <dbReference type="ARBA" id="ARBA00004442"/>
    </source>
</evidence>
<dbReference type="InterPro" id="IPR011049">
    <property type="entry name" value="Serralysin-like_metalloprot_C"/>
</dbReference>
<dbReference type="PANTHER" id="PTHR11319:SF35">
    <property type="entry name" value="OUTER MEMBRANE PROTEIN PMPC-RELATED"/>
    <property type="match status" value="1"/>
</dbReference>
<reference evidence="9" key="1">
    <citation type="submission" date="2020-12" db="EMBL/GenBank/DDBJ databases">
        <title>Bacterial taxonomy.</title>
        <authorList>
            <person name="Pan X."/>
        </authorList>
    </citation>
    <scope>NUCLEOTIDE SEQUENCE</scope>
    <source>
        <strain evidence="9">B2012</strain>
    </source>
</reference>
<keyword evidence="6" id="KW-0472">Membrane</keyword>
<comment type="subcellular location">
    <subcellularLocation>
        <location evidence="1">Cell envelope</location>
    </subcellularLocation>
    <subcellularLocation>
        <location evidence="2">Cell outer membrane</location>
    </subcellularLocation>
    <subcellularLocation>
        <location evidence="3">Secreted</location>
    </subcellularLocation>
</comment>
<evidence type="ECO:0008006" key="11">
    <source>
        <dbReference type="Google" id="ProtNLM"/>
    </source>
</evidence>
<feature type="region of interest" description="Disordered" evidence="8">
    <location>
        <begin position="504"/>
        <end position="632"/>
    </location>
</feature>
<dbReference type="SUPFAM" id="SSF51120">
    <property type="entry name" value="beta-Roll"/>
    <property type="match status" value="2"/>
</dbReference>
<organism evidence="9 10">
    <name type="scientific">Acuticoccus mangrovi</name>
    <dbReference type="NCBI Taxonomy" id="2796142"/>
    <lineage>
        <taxon>Bacteria</taxon>
        <taxon>Pseudomonadati</taxon>
        <taxon>Pseudomonadota</taxon>
        <taxon>Alphaproteobacteria</taxon>
        <taxon>Hyphomicrobiales</taxon>
        <taxon>Amorphaceae</taxon>
        <taxon>Acuticoccus</taxon>
    </lineage>
</organism>
<evidence type="ECO:0000313" key="9">
    <source>
        <dbReference type="EMBL" id="MBJ3777841.1"/>
    </source>
</evidence>
<accession>A0A934IMW6</accession>
<dbReference type="InterPro" id="IPR012334">
    <property type="entry name" value="Pectin_lyas_fold"/>
</dbReference>
<sequence length="744" mass="74934">MAEFIVDTLADEMDGAGVGSGTSLREAIALANAATGADTIRFADGVAGGTVTLTLGEIAVTDTLTLDGADATGGRTTVDGNGDAIFEVSGADLAITTMELTGAVGRAVDMTGGHLTITDSRFSDNAGDSGAAIRLRNGEALIVESSEFVGNTSEGNGGAIYVDADEATIRNSTFVENSATSGGGIYAPTGTVLIEGSTFEENAASNTGGGVSFGGAYRNIELSITDSVFEGNEAATGGGLYVGSGDAQLEGVVVTGNHASAETSSGSRAGKGGGIALYDYRAASSVTITDSDISRNSSDVTGGGIWENIAFSIESTTISNNLSVEGGGIYAYETIVSSDNIYQANVAEVSGGSIFLNRTSATFTDDTFVDNEAGESGGVIYQWGSAQYSGVTIADNRAGLYGGAIDQRWGSLVLSESEITGNRAGESGGAIYAVRNADATTITDTTFDDNVGSRLDLFESVGSSIGRPSLTIQGVDFGGAVLETDSSGFVVGDEDGNVIVLGPGPDSILGEGGDDELSGRDGDDKLLGGDGDDTVDGGRGADQIRAGAGDDRVFGRTDDDTIAGQNGDDTIGAGDGADTVSGGAGRDLIVGQDGDDFIDGGGAADTVAGDDGDDTVRGGNGRDVVDGGSGDDAVIGDDGDDWLSGGAGNDMIIGGSGNDTLDATDGFDTLTGGTGADLFLLSDNGQLTVIRDFELGEDKIGFDGGVHYDELIFDGNKLRVYGEIVAVMPGVDTREMTESDFVFF</sequence>
<evidence type="ECO:0000256" key="1">
    <source>
        <dbReference type="ARBA" id="ARBA00004196"/>
    </source>
</evidence>
<dbReference type="SMART" id="SM00710">
    <property type="entry name" value="PbH1"/>
    <property type="match status" value="8"/>
</dbReference>
<dbReference type="PANTHER" id="PTHR11319">
    <property type="entry name" value="G PROTEIN-COUPLED RECEPTOR-RELATED"/>
    <property type="match status" value="1"/>
</dbReference>
<keyword evidence="7" id="KW-0998">Cell outer membrane</keyword>